<dbReference type="GO" id="GO:0031415">
    <property type="term" value="C:NatA complex"/>
    <property type="evidence" value="ECO:0007669"/>
    <property type="project" value="TreeGrafter"/>
</dbReference>
<organism evidence="5 6">
    <name type="scientific">Tuber aestivum</name>
    <name type="common">summer truffle</name>
    <dbReference type="NCBI Taxonomy" id="59557"/>
    <lineage>
        <taxon>Eukaryota</taxon>
        <taxon>Fungi</taxon>
        <taxon>Dikarya</taxon>
        <taxon>Ascomycota</taxon>
        <taxon>Pezizomycotina</taxon>
        <taxon>Pezizomycetes</taxon>
        <taxon>Pezizales</taxon>
        <taxon>Tuberaceae</taxon>
        <taxon>Tuber</taxon>
    </lineage>
</organism>
<dbReference type="InterPro" id="IPR019734">
    <property type="entry name" value="TPR_rpt"/>
</dbReference>
<gene>
    <name evidence="5" type="ORF">GSTUAT00003995001</name>
</gene>
<dbReference type="EMBL" id="LN891008">
    <property type="protein sequence ID" value="CUS11947.1"/>
    <property type="molecule type" value="Genomic_DNA"/>
</dbReference>
<keyword evidence="1" id="KW-0677">Repeat</keyword>
<accession>A0A292PZV3</accession>
<proteinExistence type="predicted"/>
<dbReference type="PIRSF" id="PIRSF000422">
    <property type="entry name" value="N-terminal-AcTrfase-A_aux_su"/>
    <property type="match status" value="1"/>
</dbReference>
<dbReference type="FunFam" id="1.25.40.1010:FF:000002">
    <property type="entry name" value="N-terminal acetyltransferase catalytic subunit (NAT1)"/>
    <property type="match status" value="1"/>
</dbReference>
<dbReference type="FunFam" id="1.25.40.1040:FF:000003">
    <property type="entry name" value="N-terminal acetyltransferase A, auxiliary subunit"/>
    <property type="match status" value="1"/>
</dbReference>
<sequence length="894" mass="101742">MPQAPLASKDGSLFRQVLKCYETKQYKKGLKAAELLTLSPRDQQILRKNPKHGETLAMKGLITNSLGRTEEAFAIAKEALRQDMKSHVCWHVYGLLYRSEKNFEESIKAYKMALRFEPESQQILRDLALLQVQMRDYPGYVESRGKILQGRPQLRQNWTGLAVAHHLAGSYVEAENVLKKYEETLKNPPSKGDIEHSEACLYRNAVIAESGDVSRALEHLESIAKVSLDKISVMEYRADYLLRLDRREEAEKAYRALLNRNSEKREYYKGLEQSMGIDPKDRKAMRAVYDEFTEKNPRSDAPRRIPLDFLEGYAAKAVSANILTVRLGEDFKQAADVYLQRLLKKGVPSTFANIKALYADAAKRETILRLVEGYLASMGAGEEAPTNGETNGDKSKPSEFKLWTLYFLTQHYDHYRTRNTTKASEYLNQALELSPGTLELHMTQARIYKHSGDFQKAMERMDQARELDTKDRYINTKCAKYQLRNDRNEDALKTMSLFTRSLTERNGVKNDAHGGPLGDLLEMQCVWFITEDGESYLRQGNLGLALKRFHAILKIFDDWTEDQFDFHSFSLRKGQIRSYITMLQWEDTLRSHPFFVRAALGAIKVYIMLHDRPHLAHSLLSNGNGEGTDFEGMSPADRKKALKKAKREQQKAQERAVELAAKAKEDKAKNAQVSNADGEMKKEDTDPLGNALAQTREPLEVAMKFLTPLLELSPKRAEVQCAGFEVYLRRKKWLLALKCLIAAREIEKENPVAHEQTIRFRRTDYSGGFADRDTLVDSLADGDIKGPSREVLTAELESILPKETDLKSYNEEFLNSHKNSPEHVRGALRARHLLNPEDANIADELANTLSLEILTLKEAIEGQTLLTDLKAGNRDYNQKASERFPDAVAFQTAA</sequence>
<dbReference type="Pfam" id="PF12569">
    <property type="entry name" value="NatA_aux_su"/>
    <property type="match status" value="1"/>
</dbReference>
<evidence type="ECO:0000256" key="4">
    <source>
        <dbReference type="SAM" id="MobiDB-lite"/>
    </source>
</evidence>
<keyword evidence="2 3" id="KW-0802">TPR repeat</keyword>
<dbReference type="Proteomes" id="UP001412239">
    <property type="component" value="Unassembled WGS sequence"/>
</dbReference>
<dbReference type="Gene3D" id="1.25.40.1010">
    <property type="match status" value="1"/>
</dbReference>
<dbReference type="SUPFAM" id="SSF48452">
    <property type="entry name" value="TPR-like"/>
    <property type="match status" value="2"/>
</dbReference>
<evidence type="ECO:0000313" key="5">
    <source>
        <dbReference type="EMBL" id="CUS11947.1"/>
    </source>
</evidence>
<dbReference type="SMART" id="SM00028">
    <property type="entry name" value="TPR"/>
    <property type="match status" value="6"/>
</dbReference>
<dbReference type="InterPro" id="IPR011990">
    <property type="entry name" value="TPR-like_helical_dom_sf"/>
</dbReference>
<feature type="repeat" description="TPR" evidence="3">
    <location>
        <begin position="438"/>
        <end position="471"/>
    </location>
</feature>
<dbReference type="Gene3D" id="1.25.40.1040">
    <property type="match status" value="1"/>
</dbReference>
<dbReference type="PANTHER" id="PTHR22767:SF2">
    <property type="entry name" value="N(ALPHA)-ACETYLTRANSFERASE 15_16, ISOFORM A"/>
    <property type="match status" value="1"/>
</dbReference>
<feature type="repeat" description="TPR" evidence="3">
    <location>
        <begin position="87"/>
        <end position="120"/>
    </location>
</feature>
<evidence type="ECO:0000313" key="6">
    <source>
        <dbReference type="Proteomes" id="UP001412239"/>
    </source>
</evidence>
<evidence type="ECO:0000256" key="2">
    <source>
        <dbReference type="ARBA" id="ARBA00022803"/>
    </source>
</evidence>
<keyword evidence="6" id="KW-1185">Reference proteome</keyword>
<dbReference type="PANTHER" id="PTHR22767">
    <property type="entry name" value="N-TERMINAL ACETYLTRANSFERASE-RELATED"/>
    <property type="match status" value="1"/>
</dbReference>
<dbReference type="AlphaFoldDB" id="A0A292PZV3"/>
<protein>
    <submittedName>
        <fullName evidence="5">Uncharacterized protein</fullName>
    </submittedName>
</protein>
<reference evidence="5" key="1">
    <citation type="submission" date="2015-10" db="EMBL/GenBank/DDBJ databases">
        <authorList>
            <person name="Regsiter A."/>
            <person name="william w."/>
        </authorList>
    </citation>
    <scope>NUCLEOTIDE SEQUENCE</scope>
    <source>
        <strain evidence="5">Montdore</strain>
    </source>
</reference>
<evidence type="ECO:0000256" key="1">
    <source>
        <dbReference type="ARBA" id="ARBA00022737"/>
    </source>
</evidence>
<evidence type="ECO:0000256" key="3">
    <source>
        <dbReference type="PROSITE-ProRule" id="PRU00339"/>
    </source>
</evidence>
<dbReference type="Pfam" id="PF13181">
    <property type="entry name" value="TPR_8"/>
    <property type="match status" value="1"/>
</dbReference>
<feature type="region of interest" description="Disordered" evidence="4">
    <location>
        <begin position="661"/>
        <end position="686"/>
    </location>
</feature>
<name>A0A292PZV3_9PEZI</name>
<dbReference type="InterPro" id="IPR021183">
    <property type="entry name" value="NatA_aux_su"/>
</dbReference>
<dbReference type="PROSITE" id="PS50005">
    <property type="entry name" value="TPR"/>
    <property type="match status" value="2"/>
</dbReference>